<reference evidence="2 3" key="1">
    <citation type="submission" date="2014-01" db="EMBL/GenBank/DDBJ databases">
        <title>Full genme sequencing of cellulolytic bacterium Gynuella sunshinyii YC6258T gen. nov., sp. nov.</title>
        <authorList>
            <person name="Khan H."/>
            <person name="Chung E.J."/>
            <person name="Chung Y.R."/>
        </authorList>
    </citation>
    <scope>NUCLEOTIDE SEQUENCE [LARGE SCALE GENOMIC DNA]</scope>
    <source>
        <strain evidence="2 3">YC6258</strain>
    </source>
</reference>
<organism evidence="2 3">
    <name type="scientific">Gynuella sunshinyii YC6258</name>
    <dbReference type="NCBI Taxonomy" id="1445510"/>
    <lineage>
        <taxon>Bacteria</taxon>
        <taxon>Pseudomonadati</taxon>
        <taxon>Pseudomonadota</taxon>
        <taxon>Gammaproteobacteria</taxon>
        <taxon>Oceanospirillales</taxon>
        <taxon>Saccharospirillaceae</taxon>
        <taxon>Gynuella</taxon>
    </lineage>
</organism>
<dbReference type="GO" id="GO:0016887">
    <property type="term" value="F:ATP hydrolysis activity"/>
    <property type="evidence" value="ECO:0007669"/>
    <property type="project" value="InterPro"/>
</dbReference>
<dbReference type="PANTHER" id="PTHR43581:SF2">
    <property type="entry name" value="EXCINUCLEASE ATPASE SUBUNIT"/>
    <property type="match status" value="1"/>
</dbReference>
<keyword evidence="3" id="KW-1185">Reference proteome</keyword>
<evidence type="ECO:0000313" key="3">
    <source>
        <dbReference type="Proteomes" id="UP000032266"/>
    </source>
</evidence>
<gene>
    <name evidence="2" type="ORF">YC6258_02841</name>
</gene>
<dbReference type="EMBL" id="CP007142">
    <property type="protein sequence ID" value="AJQ94879.1"/>
    <property type="molecule type" value="Genomic_DNA"/>
</dbReference>
<sequence>MEFKIIKTNEKIPEMGRNVGYLKIDRWNDYSFVTMFYLSLHDEKGELHKIGDVKVAFKKQSERTCTYDTIGESFTELKETYFSLGQRVSYYKNLSLLSLELRNSVLLSLRDIVFKPAIIEEVKDEEVFKVSLLRNISLSEIKGQFSRVLEGKPPLTNFEFSFERPKEEKISGIDLDFRVKASSSPSTNIHAIIGRNGVGKTTILNDMIKAVMAPGDTAASFSEEKTPRKKSAISKDYFSSLVSVSFSAFDPFSPPREQSDPSKGTCYFYIGLKDREDQDRLRTISELQGDCCQALTECFRSEEKRKRWHAAIRKLGSDENFERMKLEKLENHYKSIINEIGAGVQSDSDQFKIVYLDKVRTYLDRMSSGHAVVLLTITRLVATVEEKTLVLIDEPESHLHPPLLSAFIRALSDLLHDRNGVAIIATHSPVVLQEIPKSCVWTINRVGVYTSPKRPDIETFGENVGVLTREIFGLEVVRSGFYDLLVHIVEQGKSYEEILREFNSQLGFEGRAILKALISNREGTNQNDADK</sequence>
<evidence type="ECO:0000259" key="1">
    <source>
        <dbReference type="Pfam" id="PF13304"/>
    </source>
</evidence>
<dbReference type="InterPro" id="IPR051396">
    <property type="entry name" value="Bact_Antivir_Def_Nuclease"/>
</dbReference>
<accession>A0A0C5VWR1</accession>
<evidence type="ECO:0000313" key="2">
    <source>
        <dbReference type="EMBL" id="AJQ94879.1"/>
    </source>
</evidence>
<dbReference type="SUPFAM" id="SSF52540">
    <property type="entry name" value="P-loop containing nucleoside triphosphate hydrolases"/>
    <property type="match status" value="1"/>
</dbReference>
<dbReference type="Proteomes" id="UP000032266">
    <property type="component" value="Chromosome"/>
</dbReference>
<dbReference type="Pfam" id="PF13304">
    <property type="entry name" value="AAA_21"/>
    <property type="match status" value="1"/>
</dbReference>
<dbReference type="STRING" id="1445510.YC6258_02841"/>
<feature type="domain" description="ATPase AAA-type core" evidence="1">
    <location>
        <begin position="274"/>
        <end position="432"/>
    </location>
</feature>
<dbReference type="PANTHER" id="PTHR43581">
    <property type="entry name" value="ATP/GTP PHOSPHATASE"/>
    <property type="match status" value="1"/>
</dbReference>
<dbReference type="KEGG" id="gsn:YC6258_02841"/>
<name>A0A0C5VWR1_9GAMM</name>
<dbReference type="AlphaFoldDB" id="A0A0C5VWR1"/>
<dbReference type="InterPro" id="IPR027417">
    <property type="entry name" value="P-loop_NTPase"/>
</dbReference>
<dbReference type="InterPro" id="IPR003959">
    <property type="entry name" value="ATPase_AAA_core"/>
</dbReference>
<dbReference type="GO" id="GO:0005524">
    <property type="term" value="F:ATP binding"/>
    <property type="evidence" value="ECO:0007669"/>
    <property type="project" value="InterPro"/>
</dbReference>
<dbReference type="RefSeq" id="WP_044617316.1">
    <property type="nucleotide sequence ID" value="NZ_CP007142.1"/>
</dbReference>
<proteinExistence type="predicted"/>
<protein>
    <submittedName>
        <fullName evidence="2">Putative ATPase</fullName>
    </submittedName>
</protein>
<dbReference type="Gene3D" id="3.40.50.300">
    <property type="entry name" value="P-loop containing nucleotide triphosphate hydrolases"/>
    <property type="match status" value="1"/>
</dbReference>
<dbReference type="OrthoDB" id="9815944at2"/>
<dbReference type="HOGENOM" id="CLU_028965_0_1_6"/>
<dbReference type="PATRIC" id="fig|1445510.3.peg.2811"/>